<dbReference type="PANTHER" id="PTHR41317">
    <property type="entry name" value="PD-(D_E)XK NUCLEASE FAMILY TRANSPOSASE"/>
    <property type="match status" value="1"/>
</dbReference>
<gene>
    <name evidence="2" type="ORF">FHR87_000247</name>
</gene>
<dbReference type="RefSeq" id="WP_183164866.1">
    <property type="nucleotide sequence ID" value="NZ_JACHXI010000001.1"/>
</dbReference>
<dbReference type="InterPro" id="IPR010106">
    <property type="entry name" value="RpnA"/>
</dbReference>
<protein>
    <submittedName>
        <fullName evidence="2">Putative transposase/invertase (TIGR01784 family)</fullName>
    </submittedName>
</protein>
<dbReference type="EMBL" id="JACHXI010000001">
    <property type="protein sequence ID" value="MBB3101887.1"/>
    <property type="molecule type" value="Genomic_DNA"/>
</dbReference>
<comment type="caution">
    <text evidence="2">The sequence shown here is derived from an EMBL/GenBank/DDBJ whole genome shotgun (WGS) entry which is preliminary data.</text>
</comment>
<dbReference type="NCBIfam" id="TIGR01784">
    <property type="entry name" value="T_den_put_tspse"/>
    <property type="match status" value="1"/>
</dbReference>
<dbReference type="InterPro" id="IPR025587">
    <property type="entry name" value="DUF4351"/>
</dbReference>
<evidence type="ECO:0000313" key="3">
    <source>
        <dbReference type="Proteomes" id="UP000549250"/>
    </source>
</evidence>
<organism evidence="2 3">
    <name type="scientific">Azomonas macrocytogenes</name>
    <name type="common">Azotobacter macrocytogenes</name>
    <dbReference type="NCBI Taxonomy" id="69962"/>
    <lineage>
        <taxon>Bacteria</taxon>
        <taxon>Pseudomonadati</taxon>
        <taxon>Pseudomonadota</taxon>
        <taxon>Gammaproteobacteria</taxon>
        <taxon>Pseudomonadales</taxon>
        <taxon>Pseudomonadaceae</taxon>
        <taxon>Azomonas</taxon>
    </lineage>
</organism>
<dbReference type="Proteomes" id="UP000549250">
    <property type="component" value="Unassembled WGS sequence"/>
</dbReference>
<sequence>MLQLLDPKNDFVFKRLFADSPELLADLINAVRSDEPPIEIVEVLNPRIDPAELHGKFIVLDVLARDEHGRFYNIEMQVRRHADWIPRSTYYLARTLANQLKTGDDYGTLKPVIGIHLLDFELYEHTQAHWCFELRDRLCPEVALGNALQLHLIELPKADRLHSGQTRLANWITYFEHWQEDSIMSNVTHEPVRQAMQQLEQLSSDEEAKRLAFVRERALRDEISELKAARKEGLEQGLEKGRQQLVATVQRQLTRRFGPLPEVVQERLAQADTVQLERWADRLLDAASLEEVFQAS</sequence>
<reference evidence="2 3" key="1">
    <citation type="submission" date="2020-08" db="EMBL/GenBank/DDBJ databases">
        <title>Genomic Encyclopedia of Type Strains, Phase III (KMG-III): the genomes of soil and plant-associated and newly described type strains.</title>
        <authorList>
            <person name="Whitman W."/>
        </authorList>
    </citation>
    <scope>NUCLEOTIDE SEQUENCE [LARGE SCALE GENOMIC DNA]</scope>
    <source>
        <strain evidence="2 3">CECT 4462</strain>
    </source>
</reference>
<evidence type="ECO:0000259" key="1">
    <source>
        <dbReference type="Pfam" id="PF14261"/>
    </source>
</evidence>
<feature type="domain" description="DUF4351" evidence="1">
    <location>
        <begin position="236"/>
        <end position="292"/>
    </location>
</feature>
<accession>A0A839SWX9</accession>
<dbReference type="PANTHER" id="PTHR41317:SF1">
    <property type="entry name" value="PD-(D_E)XK NUCLEASE FAMILY TRANSPOSASE"/>
    <property type="match status" value="1"/>
</dbReference>
<evidence type="ECO:0000313" key="2">
    <source>
        <dbReference type="EMBL" id="MBB3101887.1"/>
    </source>
</evidence>
<name>A0A839SWX9_AZOMA</name>
<dbReference type="AlphaFoldDB" id="A0A839SWX9"/>
<dbReference type="Pfam" id="PF12784">
    <property type="entry name" value="PDDEXK_2"/>
    <property type="match status" value="1"/>
</dbReference>
<proteinExistence type="predicted"/>
<keyword evidence="3" id="KW-1185">Reference proteome</keyword>
<dbReference type="Pfam" id="PF14261">
    <property type="entry name" value="DUF4351"/>
    <property type="match status" value="1"/>
</dbReference>